<dbReference type="GO" id="GO:0032259">
    <property type="term" value="P:methylation"/>
    <property type="evidence" value="ECO:0007669"/>
    <property type="project" value="UniProtKB-KW"/>
</dbReference>
<feature type="active site" evidence="6">
    <location>
        <position position="100"/>
    </location>
</feature>
<evidence type="ECO:0000313" key="8">
    <source>
        <dbReference type="EMBL" id="AFZ18218.1"/>
    </source>
</evidence>
<dbReference type="SUPFAM" id="SSF53335">
    <property type="entry name" value="S-adenosyl-L-methionine-dependent methyltransferases"/>
    <property type="match status" value="1"/>
</dbReference>
<dbReference type="eggNOG" id="COG0270">
    <property type="taxonomic scope" value="Bacteria"/>
</dbReference>
<sequence length="397" mass="45348">MTQNISIFSFFSGAGFLDLGFEFSGFNIAYVSEIHSPFLEAYRYSRQGLNLPSPRYGYQEGQEANIMNLTRGETALHLGDLIKDCRRTNELVGFIGGPPCPDFSIGGKNRGQEGDNGKLSACYIQLICQHHPDFFLFENVKGLWSTQKHRSFFEKLKCQLIEAGYILTERLINSLDYGVAQNRDRIILIGFQNSLIQDLGINFIGKDNLLLECFPWDKYVIYPKNQVFSYPWPTTHLFKEDSIIPCPEHIPQELTVEYWFQKNDVLNHPNAQHFFKPRAGIKRFESVDEGDDSKKSYKRLHRWRYSPTACYGNNEVHLHPYKVRRLSAAEALAIQSLPKDFVLPDHLSLSNLFKMIGNGVPYLASRALALTIADFLEITERQSSDSLSCPSFVSLFG</sequence>
<protein>
    <recommendedName>
        <fullName evidence="1">DNA (cytosine-5-)-methyltransferase</fullName>
        <ecNumber evidence="1">2.1.1.37</ecNumber>
    </recommendedName>
</protein>
<dbReference type="HOGENOM" id="CLU_006958_6_0_3"/>
<dbReference type="InterPro" id="IPR029063">
    <property type="entry name" value="SAM-dependent_MTases_sf"/>
</dbReference>
<dbReference type="AlphaFoldDB" id="K9WDC0"/>
<dbReference type="Gene3D" id="3.40.50.150">
    <property type="entry name" value="Vaccinia Virus protein VP39"/>
    <property type="match status" value="1"/>
</dbReference>
<dbReference type="GO" id="GO:0003677">
    <property type="term" value="F:DNA binding"/>
    <property type="evidence" value="ECO:0007669"/>
    <property type="project" value="TreeGrafter"/>
</dbReference>
<keyword evidence="9" id="KW-1185">Reference proteome</keyword>
<evidence type="ECO:0000256" key="4">
    <source>
        <dbReference type="ARBA" id="ARBA00022691"/>
    </source>
</evidence>
<evidence type="ECO:0000256" key="3">
    <source>
        <dbReference type="ARBA" id="ARBA00022679"/>
    </source>
</evidence>
<dbReference type="InterPro" id="IPR050390">
    <property type="entry name" value="C5-Methyltransferase"/>
</dbReference>
<dbReference type="RefSeq" id="WP_015182367.1">
    <property type="nucleotide sequence ID" value="NC_019738.1"/>
</dbReference>
<dbReference type="Pfam" id="PF00145">
    <property type="entry name" value="DNA_methylase"/>
    <property type="match status" value="1"/>
</dbReference>
<dbReference type="PATRIC" id="fig|1173027.3.peg.2645"/>
<dbReference type="EMBL" id="CP003630">
    <property type="protein sequence ID" value="AFZ18218.1"/>
    <property type="molecule type" value="Genomic_DNA"/>
</dbReference>
<evidence type="ECO:0000256" key="1">
    <source>
        <dbReference type="ARBA" id="ARBA00011975"/>
    </source>
</evidence>
<proteinExistence type="inferred from homology"/>
<keyword evidence="3 6" id="KW-0808">Transferase</keyword>
<dbReference type="PROSITE" id="PS51679">
    <property type="entry name" value="SAM_MT_C5"/>
    <property type="match status" value="1"/>
</dbReference>
<dbReference type="GO" id="GO:0009307">
    <property type="term" value="P:DNA restriction-modification system"/>
    <property type="evidence" value="ECO:0007669"/>
    <property type="project" value="UniProtKB-KW"/>
</dbReference>
<accession>K9WDC0</accession>
<evidence type="ECO:0000256" key="5">
    <source>
        <dbReference type="ARBA" id="ARBA00022747"/>
    </source>
</evidence>
<keyword evidence="2 6" id="KW-0489">Methyltransferase</keyword>
<dbReference type="EC" id="2.1.1.37" evidence="1"/>
<dbReference type="PRINTS" id="PR00105">
    <property type="entry name" value="C5METTRFRASE"/>
</dbReference>
<organism evidence="8 9">
    <name type="scientific">Allocoleopsis franciscana PCC 7113</name>
    <dbReference type="NCBI Taxonomy" id="1173027"/>
    <lineage>
        <taxon>Bacteria</taxon>
        <taxon>Bacillati</taxon>
        <taxon>Cyanobacteriota</taxon>
        <taxon>Cyanophyceae</taxon>
        <taxon>Coleofasciculales</taxon>
        <taxon>Coleofasciculaceae</taxon>
        <taxon>Allocoleopsis</taxon>
        <taxon>Allocoleopsis franciscana</taxon>
    </lineage>
</organism>
<keyword evidence="5" id="KW-0680">Restriction system</keyword>
<comment type="similarity">
    <text evidence="6 7">Belongs to the class I-like SAM-binding methyltransferase superfamily. C5-methyltransferase family.</text>
</comment>
<dbReference type="GO" id="GO:0044027">
    <property type="term" value="P:negative regulation of gene expression via chromosomal CpG island methylation"/>
    <property type="evidence" value="ECO:0007669"/>
    <property type="project" value="TreeGrafter"/>
</dbReference>
<evidence type="ECO:0000256" key="7">
    <source>
        <dbReference type="RuleBase" id="RU000416"/>
    </source>
</evidence>
<dbReference type="REBASE" id="58112">
    <property type="entry name" value="M.Msp7113ORF2416P"/>
</dbReference>
<dbReference type="PANTHER" id="PTHR10629">
    <property type="entry name" value="CYTOSINE-SPECIFIC METHYLTRANSFERASE"/>
    <property type="match status" value="1"/>
</dbReference>
<dbReference type="Gene3D" id="3.90.120.10">
    <property type="entry name" value="DNA Methylase, subunit A, domain 2"/>
    <property type="match status" value="1"/>
</dbReference>
<dbReference type="OrthoDB" id="451520at2"/>
<evidence type="ECO:0000256" key="2">
    <source>
        <dbReference type="ARBA" id="ARBA00022603"/>
    </source>
</evidence>
<keyword evidence="4 6" id="KW-0949">S-adenosyl-L-methionine</keyword>
<dbReference type="STRING" id="1173027.Mic7113_2416"/>
<reference evidence="8 9" key="1">
    <citation type="submission" date="2012-06" db="EMBL/GenBank/DDBJ databases">
        <title>Finished chromosome of genome of Microcoleus sp. PCC 7113.</title>
        <authorList>
            <consortium name="US DOE Joint Genome Institute"/>
            <person name="Gugger M."/>
            <person name="Coursin T."/>
            <person name="Rippka R."/>
            <person name="Tandeau De Marsac N."/>
            <person name="Huntemann M."/>
            <person name="Wei C.-L."/>
            <person name="Han J."/>
            <person name="Detter J.C."/>
            <person name="Han C."/>
            <person name="Tapia R."/>
            <person name="Chen A."/>
            <person name="Kyrpides N."/>
            <person name="Mavromatis K."/>
            <person name="Markowitz V."/>
            <person name="Szeto E."/>
            <person name="Ivanova N."/>
            <person name="Pagani I."/>
            <person name="Pati A."/>
            <person name="Goodwin L."/>
            <person name="Nordberg H.P."/>
            <person name="Cantor M.N."/>
            <person name="Hua S.X."/>
            <person name="Woyke T."/>
            <person name="Kerfeld C.A."/>
        </authorList>
    </citation>
    <scope>NUCLEOTIDE SEQUENCE [LARGE SCALE GENOMIC DNA]</scope>
    <source>
        <strain evidence="8 9">PCC 7113</strain>
    </source>
</reference>
<evidence type="ECO:0000256" key="6">
    <source>
        <dbReference type="PROSITE-ProRule" id="PRU01016"/>
    </source>
</evidence>
<dbReference type="Proteomes" id="UP000010471">
    <property type="component" value="Chromosome"/>
</dbReference>
<evidence type="ECO:0000313" key="9">
    <source>
        <dbReference type="Proteomes" id="UP000010471"/>
    </source>
</evidence>
<dbReference type="GO" id="GO:0003886">
    <property type="term" value="F:DNA (cytosine-5-)-methyltransferase activity"/>
    <property type="evidence" value="ECO:0007669"/>
    <property type="project" value="UniProtKB-EC"/>
</dbReference>
<dbReference type="KEGG" id="mic:Mic7113_2416"/>
<gene>
    <name evidence="8" type="ORF">Mic7113_2416</name>
</gene>
<dbReference type="PANTHER" id="PTHR10629:SF52">
    <property type="entry name" value="DNA (CYTOSINE-5)-METHYLTRANSFERASE 1"/>
    <property type="match status" value="1"/>
</dbReference>
<dbReference type="NCBIfam" id="TIGR00675">
    <property type="entry name" value="dcm"/>
    <property type="match status" value="1"/>
</dbReference>
<name>K9WDC0_9CYAN</name>
<dbReference type="InterPro" id="IPR001525">
    <property type="entry name" value="C5_MeTfrase"/>
</dbReference>